<evidence type="ECO:0000313" key="1">
    <source>
        <dbReference type="EMBL" id="GBB87100.1"/>
    </source>
</evidence>
<gene>
    <name evidence="1" type="ORF">RclHR1_13560005</name>
</gene>
<comment type="caution">
    <text evidence="1">The sequence shown here is derived from an EMBL/GenBank/DDBJ whole genome shotgun (WGS) entry which is preliminary data.</text>
</comment>
<name>A0A2Z6QA98_9GLOM</name>
<evidence type="ECO:0000313" key="2">
    <source>
        <dbReference type="Proteomes" id="UP000247702"/>
    </source>
</evidence>
<dbReference type="AlphaFoldDB" id="A0A2Z6QA98"/>
<reference evidence="1 2" key="1">
    <citation type="submission" date="2017-11" db="EMBL/GenBank/DDBJ databases">
        <title>The genome of Rhizophagus clarus HR1 reveals common genetic basis of auxotrophy among arbuscular mycorrhizal fungi.</title>
        <authorList>
            <person name="Kobayashi Y."/>
        </authorList>
    </citation>
    <scope>NUCLEOTIDE SEQUENCE [LARGE SCALE GENOMIC DNA]</scope>
    <source>
        <strain evidence="1 2">HR1</strain>
    </source>
</reference>
<sequence>MKERGGKEKGNGEGKKERVLPNIPFSTSVEGVLEKYGIKILHQIDENSKEFKLCIDDILHRIENIGPVVDSNEAMRCEYISTVLHIAISILRGLVILPQMTVSVEESSDHIDYAIKKILDDLLEKIICIIEGKQNQLEKGMAQNLMQCRSSCKMNLDTLKKKRKAEEAFEEHEYVYGIVITVMDWYFILHSTEGIYCTSKTEYRISLTNDIIKNPTKLRKNVKRTLEVIVGLLKDRVSASDEPANKKHHVEEIIKKK</sequence>
<organism evidence="1 2">
    <name type="scientific">Rhizophagus clarus</name>
    <dbReference type="NCBI Taxonomy" id="94130"/>
    <lineage>
        <taxon>Eukaryota</taxon>
        <taxon>Fungi</taxon>
        <taxon>Fungi incertae sedis</taxon>
        <taxon>Mucoromycota</taxon>
        <taxon>Glomeromycotina</taxon>
        <taxon>Glomeromycetes</taxon>
        <taxon>Glomerales</taxon>
        <taxon>Glomeraceae</taxon>
        <taxon>Rhizophagus</taxon>
    </lineage>
</organism>
<protein>
    <submittedName>
        <fullName evidence="1">Uncharacterized protein</fullName>
    </submittedName>
</protein>
<dbReference type="Proteomes" id="UP000247702">
    <property type="component" value="Unassembled WGS sequence"/>
</dbReference>
<dbReference type="EMBL" id="BEXD01000398">
    <property type="protein sequence ID" value="GBB87100.1"/>
    <property type="molecule type" value="Genomic_DNA"/>
</dbReference>
<keyword evidence="2" id="KW-1185">Reference proteome</keyword>
<proteinExistence type="predicted"/>
<accession>A0A2Z6QA98</accession>